<comment type="subunit">
    <text evidence="5">The complex is composed of two ATP-binding proteins (OpuCA), two transmembrane proteins (OpuCB and OpuCD) and a solute-binding protein (OpuCC).</text>
</comment>
<evidence type="ECO:0000256" key="6">
    <source>
        <dbReference type="ARBA" id="ARBA00066388"/>
    </source>
</evidence>
<dbReference type="Proteomes" id="UP000644756">
    <property type="component" value="Unassembled WGS sequence"/>
</dbReference>
<sequence>MNMSEAIFKPSTPYDERIKAEAKKKDILRLEQITKHFGNNKVVDALSLNIQEGEIFTLLGPSGCGKTTTLRQIAGLEQPDSGKIYFRDTLLVSPSEKINMPTHKRKMGMVFQSYAIWPHLNVFETVAYPLRARNVKNAEVKRRVMEILELVGLSGKEDRAGPALSGGQQQRVAVARALVYEPDILLLDEPFSNLDVKLREQMRVELKLLQRRIGVTVILVTHDQMEALSFSDRIAIMNQGKIEQLGTPKQLYERPQTVFARDFIGKNITLEAEIESVERGAVKVIVGKGKGQGTVLCARHNYVTQPSKGQKVVVSIRPEDIVVHASDGEADPNVLEGEIDALLFIGDRYECHIKIGDEAILGYVPRNQNLEEGSNVRIHFPLEGLSVWPKS</sequence>
<feature type="domain" description="ABC transporter" evidence="8">
    <location>
        <begin position="28"/>
        <end position="264"/>
    </location>
</feature>
<evidence type="ECO:0000256" key="2">
    <source>
        <dbReference type="ARBA" id="ARBA00022741"/>
    </source>
</evidence>
<dbReference type="GO" id="GO:0005524">
    <property type="term" value="F:ATP binding"/>
    <property type="evidence" value="ECO:0007669"/>
    <property type="project" value="UniProtKB-KW"/>
</dbReference>
<evidence type="ECO:0000256" key="7">
    <source>
        <dbReference type="ARBA" id="ARBA00070305"/>
    </source>
</evidence>
<dbReference type="PANTHER" id="PTHR42781:SF4">
    <property type="entry name" value="SPERMIDINE_PUTRESCINE IMPORT ATP-BINDING PROTEIN POTA"/>
    <property type="match status" value="1"/>
</dbReference>
<evidence type="ECO:0000313" key="10">
    <source>
        <dbReference type="Proteomes" id="UP000644756"/>
    </source>
</evidence>
<evidence type="ECO:0000313" key="9">
    <source>
        <dbReference type="EMBL" id="GGG01905.1"/>
    </source>
</evidence>
<dbReference type="FunFam" id="3.40.50.300:FF:000425">
    <property type="entry name" value="Probable ABC transporter, ATP-binding subunit"/>
    <property type="match status" value="1"/>
</dbReference>
<name>A0A917FSM7_9BACL</name>
<dbReference type="SMART" id="SM00382">
    <property type="entry name" value="AAA"/>
    <property type="match status" value="1"/>
</dbReference>
<keyword evidence="10" id="KW-1185">Reference proteome</keyword>
<dbReference type="SUPFAM" id="SSF52540">
    <property type="entry name" value="P-loop containing nucleoside triphosphate hydrolases"/>
    <property type="match status" value="1"/>
</dbReference>
<dbReference type="GO" id="GO:0043190">
    <property type="term" value="C:ATP-binding cassette (ABC) transporter complex"/>
    <property type="evidence" value="ECO:0007669"/>
    <property type="project" value="InterPro"/>
</dbReference>
<dbReference type="InterPro" id="IPR008995">
    <property type="entry name" value="Mo/tungstate-bd_C_term_dom"/>
</dbReference>
<comment type="catalytic activity">
    <reaction evidence="4">
        <text>a quaternary ammonium(out) + ATP + H2O = a quaternary ammonium(in) + ADP + phosphate + H(+)</text>
        <dbReference type="Rhea" id="RHEA:11036"/>
        <dbReference type="ChEBI" id="CHEBI:15377"/>
        <dbReference type="ChEBI" id="CHEBI:15378"/>
        <dbReference type="ChEBI" id="CHEBI:30616"/>
        <dbReference type="ChEBI" id="CHEBI:35267"/>
        <dbReference type="ChEBI" id="CHEBI:43474"/>
        <dbReference type="ChEBI" id="CHEBI:456216"/>
        <dbReference type="EC" id="7.6.2.9"/>
    </reaction>
</comment>
<dbReference type="InterPro" id="IPR027417">
    <property type="entry name" value="P-loop_NTPase"/>
</dbReference>
<dbReference type="InterPro" id="IPR050093">
    <property type="entry name" value="ABC_SmlMolc_Importer"/>
</dbReference>
<organism evidence="9 10">
    <name type="scientific">Paenibacillus abyssi</name>
    <dbReference type="NCBI Taxonomy" id="1340531"/>
    <lineage>
        <taxon>Bacteria</taxon>
        <taxon>Bacillati</taxon>
        <taxon>Bacillota</taxon>
        <taxon>Bacilli</taxon>
        <taxon>Bacillales</taxon>
        <taxon>Paenibacillaceae</taxon>
        <taxon>Paenibacillus</taxon>
    </lineage>
</organism>
<evidence type="ECO:0000256" key="4">
    <source>
        <dbReference type="ARBA" id="ARBA00052482"/>
    </source>
</evidence>
<dbReference type="PROSITE" id="PS50893">
    <property type="entry name" value="ABC_TRANSPORTER_2"/>
    <property type="match status" value="1"/>
</dbReference>
<dbReference type="GO" id="GO:0016887">
    <property type="term" value="F:ATP hydrolysis activity"/>
    <property type="evidence" value="ECO:0007669"/>
    <property type="project" value="InterPro"/>
</dbReference>
<gene>
    <name evidence="9" type="ORF">GCM10010916_18830</name>
</gene>
<dbReference type="InterPro" id="IPR003439">
    <property type="entry name" value="ABC_transporter-like_ATP-bd"/>
</dbReference>
<dbReference type="Pfam" id="PF00005">
    <property type="entry name" value="ABC_tran"/>
    <property type="match status" value="1"/>
</dbReference>
<evidence type="ECO:0000256" key="3">
    <source>
        <dbReference type="ARBA" id="ARBA00022840"/>
    </source>
</evidence>
<proteinExistence type="predicted"/>
<dbReference type="InterPro" id="IPR003593">
    <property type="entry name" value="AAA+_ATPase"/>
</dbReference>
<evidence type="ECO:0000259" key="8">
    <source>
        <dbReference type="PROSITE" id="PS50893"/>
    </source>
</evidence>
<dbReference type="InterPro" id="IPR013611">
    <property type="entry name" value="Transp-assoc_OB_typ2"/>
</dbReference>
<dbReference type="GO" id="GO:0015418">
    <property type="term" value="F:ABC-type quaternary ammonium compound transporting activity"/>
    <property type="evidence" value="ECO:0007669"/>
    <property type="project" value="UniProtKB-EC"/>
</dbReference>
<keyword evidence="3 9" id="KW-0067">ATP-binding</keyword>
<protein>
    <recommendedName>
        <fullName evidence="7">Carnitine transport ATP-binding protein OpuCA</fullName>
        <ecNumber evidence="6">7.6.2.9</ecNumber>
    </recommendedName>
</protein>
<dbReference type="Gene3D" id="3.40.50.300">
    <property type="entry name" value="P-loop containing nucleotide triphosphate hydrolases"/>
    <property type="match status" value="1"/>
</dbReference>
<dbReference type="SUPFAM" id="SSF50331">
    <property type="entry name" value="MOP-like"/>
    <property type="match status" value="1"/>
</dbReference>
<comment type="caution">
    <text evidence="9">The sequence shown here is derived from an EMBL/GenBank/DDBJ whole genome shotgun (WGS) entry which is preliminary data.</text>
</comment>
<dbReference type="EC" id="7.6.2.9" evidence="6"/>
<reference evidence="9" key="1">
    <citation type="journal article" date="2014" name="Int. J. Syst. Evol. Microbiol.">
        <title>Complete genome sequence of Corynebacterium casei LMG S-19264T (=DSM 44701T), isolated from a smear-ripened cheese.</title>
        <authorList>
            <consortium name="US DOE Joint Genome Institute (JGI-PGF)"/>
            <person name="Walter F."/>
            <person name="Albersmeier A."/>
            <person name="Kalinowski J."/>
            <person name="Ruckert C."/>
        </authorList>
    </citation>
    <scope>NUCLEOTIDE SEQUENCE</scope>
    <source>
        <strain evidence="9">CGMCC 1.12987</strain>
    </source>
</reference>
<dbReference type="Gene3D" id="2.40.50.100">
    <property type="match status" value="1"/>
</dbReference>
<dbReference type="InterPro" id="IPR017871">
    <property type="entry name" value="ABC_transporter-like_CS"/>
</dbReference>
<accession>A0A917FSM7</accession>
<dbReference type="Pfam" id="PF08402">
    <property type="entry name" value="TOBE_2"/>
    <property type="match status" value="1"/>
</dbReference>
<evidence type="ECO:0000256" key="5">
    <source>
        <dbReference type="ARBA" id="ARBA00063934"/>
    </source>
</evidence>
<evidence type="ECO:0000256" key="1">
    <source>
        <dbReference type="ARBA" id="ARBA00022448"/>
    </source>
</evidence>
<keyword evidence="1" id="KW-0813">Transport</keyword>
<keyword evidence="2" id="KW-0547">Nucleotide-binding</keyword>
<reference evidence="9" key="2">
    <citation type="submission" date="2020-09" db="EMBL/GenBank/DDBJ databases">
        <authorList>
            <person name="Sun Q."/>
            <person name="Zhou Y."/>
        </authorList>
    </citation>
    <scope>NUCLEOTIDE SEQUENCE</scope>
    <source>
        <strain evidence="9">CGMCC 1.12987</strain>
    </source>
</reference>
<dbReference type="PROSITE" id="PS00211">
    <property type="entry name" value="ABC_TRANSPORTER_1"/>
    <property type="match status" value="1"/>
</dbReference>
<dbReference type="PANTHER" id="PTHR42781">
    <property type="entry name" value="SPERMIDINE/PUTRESCINE IMPORT ATP-BINDING PROTEIN POTA"/>
    <property type="match status" value="1"/>
</dbReference>
<dbReference type="EMBL" id="BMGR01000005">
    <property type="protein sequence ID" value="GGG01905.1"/>
    <property type="molecule type" value="Genomic_DNA"/>
</dbReference>
<dbReference type="AlphaFoldDB" id="A0A917FSM7"/>